<feature type="region of interest" description="Disordered" evidence="1">
    <location>
        <begin position="213"/>
        <end position="246"/>
    </location>
</feature>
<evidence type="ECO:0000313" key="2">
    <source>
        <dbReference type="EMBL" id="GFR46444.1"/>
    </source>
</evidence>
<reference evidence="2 3" key="1">
    <citation type="journal article" date="2021" name="Sci. Rep.">
        <title>Genome sequencing of the multicellular alga Astrephomene provides insights into convergent evolution of germ-soma differentiation.</title>
        <authorList>
            <person name="Yamashita S."/>
            <person name="Yamamoto K."/>
            <person name="Matsuzaki R."/>
            <person name="Suzuki S."/>
            <person name="Yamaguchi H."/>
            <person name="Hirooka S."/>
            <person name="Minakuchi Y."/>
            <person name="Miyagishima S."/>
            <person name="Kawachi M."/>
            <person name="Toyoda A."/>
            <person name="Nozaki H."/>
        </authorList>
    </citation>
    <scope>NUCLEOTIDE SEQUENCE [LARGE SCALE GENOMIC DNA]</scope>
    <source>
        <strain evidence="2 3">NIES-4017</strain>
    </source>
</reference>
<dbReference type="AlphaFoldDB" id="A0AAD3HM44"/>
<evidence type="ECO:0000256" key="1">
    <source>
        <dbReference type="SAM" id="MobiDB-lite"/>
    </source>
</evidence>
<protein>
    <submittedName>
        <fullName evidence="2">Uncharacterized protein</fullName>
    </submittedName>
</protein>
<accession>A0AAD3HM44</accession>
<dbReference type="Proteomes" id="UP001054857">
    <property type="component" value="Unassembled WGS sequence"/>
</dbReference>
<comment type="caution">
    <text evidence="2">The sequence shown here is derived from an EMBL/GenBank/DDBJ whole genome shotgun (WGS) entry which is preliminary data.</text>
</comment>
<dbReference type="EMBL" id="BMAR01000014">
    <property type="protein sequence ID" value="GFR46444.1"/>
    <property type="molecule type" value="Genomic_DNA"/>
</dbReference>
<keyword evidence="3" id="KW-1185">Reference proteome</keyword>
<evidence type="ECO:0000313" key="3">
    <source>
        <dbReference type="Proteomes" id="UP001054857"/>
    </source>
</evidence>
<proteinExistence type="predicted"/>
<feature type="non-terminal residue" evidence="2">
    <location>
        <position position="1"/>
    </location>
</feature>
<gene>
    <name evidence="2" type="ORF">Agub_g8018</name>
</gene>
<sequence>MPDAGTGCNGFGASTESAERLCNDALSDWNVLSAALKGNCEEASRHLSHLLRCEPDLVRSLQLVDKLRLYLELPLPLRLLLHQHSLVLAVLPLPQLVSLLDSPPEQLAAALDELAPPVSPFAVHRGSHSSTISGGRGGSCSGARWGGPGETLLTFVRSGWLSYDPDCPGLASSSLSPSPAAATATATTSAPGVAAAGASALTQQQHLTCCLPPQSQEQQRHPGHLSSHASKPHHHHQQQQQGRGEHVSRYVWDPHQH</sequence>
<name>A0AAD3HM44_9CHLO</name>
<organism evidence="2 3">
    <name type="scientific">Astrephomene gubernaculifera</name>
    <dbReference type="NCBI Taxonomy" id="47775"/>
    <lineage>
        <taxon>Eukaryota</taxon>
        <taxon>Viridiplantae</taxon>
        <taxon>Chlorophyta</taxon>
        <taxon>core chlorophytes</taxon>
        <taxon>Chlorophyceae</taxon>
        <taxon>CS clade</taxon>
        <taxon>Chlamydomonadales</taxon>
        <taxon>Astrephomenaceae</taxon>
        <taxon>Astrephomene</taxon>
    </lineage>
</organism>